<dbReference type="AlphaFoldDB" id="A0A5S6Q6Y8"/>
<evidence type="ECO:0000313" key="1">
    <source>
        <dbReference type="Proteomes" id="UP000046395"/>
    </source>
</evidence>
<organism evidence="1 2">
    <name type="scientific">Trichuris muris</name>
    <name type="common">Mouse whipworm</name>
    <dbReference type="NCBI Taxonomy" id="70415"/>
    <lineage>
        <taxon>Eukaryota</taxon>
        <taxon>Metazoa</taxon>
        <taxon>Ecdysozoa</taxon>
        <taxon>Nematoda</taxon>
        <taxon>Enoplea</taxon>
        <taxon>Dorylaimia</taxon>
        <taxon>Trichinellida</taxon>
        <taxon>Trichuridae</taxon>
        <taxon>Trichuris</taxon>
    </lineage>
</organism>
<accession>A0A5S6Q6Y8</accession>
<evidence type="ECO:0000313" key="2">
    <source>
        <dbReference type="WBParaSite" id="TMUE_1000002920.1"/>
    </source>
</evidence>
<dbReference type="WBParaSite" id="TMUE_1000002920.1">
    <property type="protein sequence ID" value="TMUE_1000002920.1"/>
    <property type="gene ID" value="WBGene00293698"/>
</dbReference>
<reference evidence="2" key="1">
    <citation type="submission" date="2019-12" db="UniProtKB">
        <authorList>
            <consortium name="WormBaseParasite"/>
        </authorList>
    </citation>
    <scope>IDENTIFICATION</scope>
</reference>
<dbReference type="Proteomes" id="UP000046395">
    <property type="component" value="Unassembled WGS sequence"/>
</dbReference>
<proteinExistence type="predicted"/>
<keyword evidence="1" id="KW-1185">Reference proteome</keyword>
<name>A0A5S6Q6Y8_TRIMR</name>
<sequence>MAYNDRESVQLLCDLKPAIIEFREDMNKYYVREPFKLNFVREATQEEVNAHFLNDLQRLPHFKHDPSSDLITEVQLPQLDYIGGGFYDTTAMTNHSMSLIDAHEQSICKSIDAMRGHIAKWVSLLEKLKRQRQ</sequence>
<protein>
    <submittedName>
        <fullName evidence="2">Uncharacterized protein</fullName>
    </submittedName>
</protein>